<accession>A0A2M9CUB0</accession>
<dbReference type="GO" id="GO:0005737">
    <property type="term" value="C:cytoplasm"/>
    <property type="evidence" value="ECO:0007669"/>
    <property type="project" value="TreeGrafter"/>
</dbReference>
<evidence type="ECO:0000256" key="7">
    <source>
        <dbReference type="RuleBase" id="RU000382"/>
    </source>
</evidence>
<dbReference type="InterPro" id="IPR002129">
    <property type="entry name" value="PyrdxlP-dep_de-COase"/>
</dbReference>
<evidence type="ECO:0000256" key="6">
    <source>
        <dbReference type="PIRSR" id="PIRSR602129-50"/>
    </source>
</evidence>
<protein>
    <submittedName>
        <fullName evidence="8">Glutamate/tyrosine decarboxylase-like PLP-dependent enzyme</fullName>
    </submittedName>
</protein>
<evidence type="ECO:0000256" key="5">
    <source>
        <dbReference type="ARBA" id="ARBA00023239"/>
    </source>
</evidence>
<dbReference type="GO" id="GO:0016831">
    <property type="term" value="F:carboxy-lyase activity"/>
    <property type="evidence" value="ECO:0007669"/>
    <property type="project" value="UniProtKB-KW"/>
</dbReference>
<keyword evidence="9" id="KW-1185">Reference proteome</keyword>
<dbReference type="Gene3D" id="3.90.1150.10">
    <property type="entry name" value="Aspartate Aminotransferase, domain 1"/>
    <property type="match status" value="1"/>
</dbReference>
<dbReference type="GO" id="GO:0030170">
    <property type="term" value="F:pyridoxal phosphate binding"/>
    <property type="evidence" value="ECO:0007669"/>
    <property type="project" value="InterPro"/>
</dbReference>
<dbReference type="OrthoDB" id="9803665at2"/>
<evidence type="ECO:0000256" key="4">
    <source>
        <dbReference type="ARBA" id="ARBA00022898"/>
    </source>
</evidence>
<dbReference type="AlphaFoldDB" id="A0A2M9CUB0"/>
<dbReference type="PANTHER" id="PTHR11999:SF70">
    <property type="entry name" value="MIP05841P"/>
    <property type="match status" value="1"/>
</dbReference>
<organism evidence="8 9">
    <name type="scientific">Thermoflavifilum aggregans</name>
    <dbReference type="NCBI Taxonomy" id="454188"/>
    <lineage>
        <taxon>Bacteria</taxon>
        <taxon>Pseudomonadati</taxon>
        <taxon>Bacteroidota</taxon>
        <taxon>Chitinophagia</taxon>
        <taxon>Chitinophagales</taxon>
        <taxon>Chitinophagaceae</taxon>
        <taxon>Thermoflavifilum</taxon>
    </lineage>
</organism>
<dbReference type="GO" id="GO:0019752">
    <property type="term" value="P:carboxylic acid metabolic process"/>
    <property type="evidence" value="ECO:0007669"/>
    <property type="project" value="InterPro"/>
</dbReference>
<comment type="similarity">
    <text evidence="2 7">Belongs to the group II decarboxylase family.</text>
</comment>
<dbReference type="InterPro" id="IPR010977">
    <property type="entry name" value="Aromatic_deC"/>
</dbReference>
<dbReference type="PANTHER" id="PTHR11999">
    <property type="entry name" value="GROUP II PYRIDOXAL-5-PHOSPHATE DECARBOXYLASE"/>
    <property type="match status" value="1"/>
</dbReference>
<comment type="caution">
    <text evidence="8">The sequence shown here is derived from an EMBL/GenBank/DDBJ whole genome shotgun (WGS) entry which is preliminary data.</text>
</comment>
<evidence type="ECO:0000256" key="1">
    <source>
        <dbReference type="ARBA" id="ARBA00001933"/>
    </source>
</evidence>
<feature type="modified residue" description="N6-(pyridoxal phosphate)lysine" evidence="6">
    <location>
        <position position="315"/>
    </location>
</feature>
<proteinExistence type="inferred from homology"/>
<comment type="cofactor">
    <cofactor evidence="1 6 7">
        <name>pyridoxal 5'-phosphate</name>
        <dbReference type="ChEBI" id="CHEBI:597326"/>
    </cofactor>
</comment>
<name>A0A2M9CUB0_9BACT</name>
<evidence type="ECO:0000313" key="8">
    <source>
        <dbReference type="EMBL" id="PJJ75435.1"/>
    </source>
</evidence>
<evidence type="ECO:0000256" key="3">
    <source>
        <dbReference type="ARBA" id="ARBA00022793"/>
    </source>
</evidence>
<dbReference type="Pfam" id="PF00282">
    <property type="entry name" value="Pyridoxal_deC"/>
    <property type="match status" value="1"/>
</dbReference>
<keyword evidence="4 6" id="KW-0663">Pyridoxal phosphate</keyword>
<dbReference type="Proteomes" id="UP000230000">
    <property type="component" value="Unassembled WGS sequence"/>
</dbReference>
<dbReference type="SUPFAM" id="SSF53383">
    <property type="entry name" value="PLP-dependent transferases"/>
    <property type="match status" value="1"/>
</dbReference>
<evidence type="ECO:0000313" key="9">
    <source>
        <dbReference type="Proteomes" id="UP000230000"/>
    </source>
</evidence>
<gene>
    <name evidence="8" type="ORF">BXY57_1011</name>
</gene>
<keyword evidence="5 7" id="KW-0456">Lyase</keyword>
<dbReference type="InterPro" id="IPR015424">
    <property type="entry name" value="PyrdxlP-dep_Trfase"/>
</dbReference>
<reference evidence="8 9" key="1">
    <citation type="submission" date="2017-11" db="EMBL/GenBank/DDBJ databases">
        <title>Genomic Encyclopedia of Archaeal and Bacterial Type Strains, Phase II (KMG-II): From Individual Species to Whole Genera.</title>
        <authorList>
            <person name="Goeker M."/>
        </authorList>
    </citation>
    <scope>NUCLEOTIDE SEQUENCE [LARGE SCALE GENOMIC DNA]</scope>
    <source>
        <strain evidence="8 9">DSM 27268</strain>
    </source>
</reference>
<evidence type="ECO:0000256" key="2">
    <source>
        <dbReference type="ARBA" id="ARBA00009533"/>
    </source>
</evidence>
<dbReference type="InterPro" id="IPR015422">
    <property type="entry name" value="PyrdxlP-dep_Trfase_small"/>
</dbReference>
<dbReference type="RefSeq" id="WP_100314046.1">
    <property type="nucleotide sequence ID" value="NZ_PGFG01000001.1"/>
</dbReference>
<keyword evidence="3" id="KW-0210">Decarboxylase</keyword>
<dbReference type="InterPro" id="IPR015421">
    <property type="entry name" value="PyrdxlP-dep_Trfase_major"/>
</dbReference>
<dbReference type="EMBL" id="PGFG01000001">
    <property type="protein sequence ID" value="PJJ75435.1"/>
    <property type="molecule type" value="Genomic_DNA"/>
</dbReference>
<dbReference type="Gene3D" id="3.40.640.10">
    <property type="entry name" value="Type I PLP-dependent aspartate aminotransferase-like (Major domain)"/>
    <property type="match status" value="1"/>
</dbReference>
<sequence length="503" mass="56601">MDTLLSLQNRLQELEAISRKLEQPDEAFRKHASEPAAEAAFSYAHEFLSTLPDQKAFVEDVTTPKLLQQYPVQDEPRPADEVFPALRKVFDNVSLNAASGGHLAYIPGGGLYYAALGDYLAAVTNKYSTVFYISPAAVKMENLLIRWMCGLVGYPVDKSGGYLTSGGSLANLSAIVAARDAKQVKAERVPRSVVYFTHQVHHCVLKDLRVAGLAECVIREVPMTDAYEMRADALQEMIEEDLRNQLYPWLVVASAGSTDVSAIDPLNDIADIAEKYGLWFHIDAAYGGFFLLTETGRKKMKGIHRADSVVMDPHKGLFMPYGTGAVIVKDVQTLWRSNHFDANYMQDAIPYHDEISPADISPELSRHFRGLRVWLPLQLYGLKPFRAALEEKMLLTQYFYHEVKKLGFETGPFPELSVMIYRYVPEHLKGNTAAINELNARILKKVNADGKVFISSTSLNGEYWLRLAVLSFRTHRNHIDYLLQLLKKITEEEKLSETKLHNA</sequence>